<evidence type="ECO:0000256" key="2">
    <source>
        <dbReference type="ARBA" id="ARBA00009082"/>
    </source>
</evidence>
<dbReference type="GO" id="GO:0060170">
    <property type="term" value="C:ciliary membrane"/>
    <property type="evidence" value="ECO:0007669"/>
    <property type="project" value="UniProtKB-SubCell"/>
</dbReference>
<dbReference type="PANTHER" id="PTHR14605">
    <property type="entry name" value="CHST5 PROTEIN"/>
    <property type="match status" value="1"/>
</dbReference>
<keyword evidence="5 12" id="KW-0812">Transmembrane</keyword>
<evidence type="ECO:0000313" key="14">
    <source>
        <dbReference type="Proteomes" id="UP000324800"/>
    </source>
</evidence>
<comment type="function">
    <text evidence="11">Transmembrane component of the tectonic-like complex, a complex localized at the transition zone of primary cilia and acting as a barrier that prevents diffusion of transmembrane proteins between the cilia and plasma membranes. Required for ciliogenesis and sonic hedgehog/SHH signaling.</text>
</comment>
<evidence type="ECO:0000256" key="6">
    <source>
        <dbReference type="ARBA" id="ARBA00022989"/>
    </source>
</evidence>
<organism evidence="13 14">
    <name type="scientific">Streblomastix strix</name>
    <dbReference type="NCBI Taxonomy" id="222440"/>
    <lineage>
        <taxon>Eukaryota</taxon>
        <taxon>Metamonada</taxon>
        <taxon>Preaxostyla</taxon>
        <taxon>Oxymonadida</taxon>
        <taxon>Streblomastigidae</taxon>
        <taxon>Streblomastix</taxon>
    </lineage>
</organism>
<dbReference type="GO" id="GO:0035869">
    <property type="term" value="C:ciliary transition zone"/>
    <property type="evidence" value="ECO:0007669"/>
    <property type="project" value="TreeGrafter"/>
</dbReference>
<evidence type="ECO:0000256" key="10">
    <source>
        <dbReference type="ARBA" id="ARBA00023273"/>
    </source>
</evidence>
<evidence type="ECO:0000256" key="5">
    <source>
        <dbReference type="ARBA" id="ARBA00022692"/>
    </source>
</evidence>
<dbReference type="EMBL" id="SNRW01014281">
    <property type="protein sequence ID" value="KAA6371640.1"/>
    <property type="molecule type" value="Genomic_DNA"/>
</dbReference>
<evidence type="ECO:0000256" key="9">
    <source>
        <dbReference type="ARBA" id="ARBA00023180"/>
    </source>
</evidence>
<evidence type="ECO:0000256" key="8">
    <source>
        <dbReference type="ARBA" id="ARBA00023136"/>
    </source>
</evidence>
<evidence type="ECO:0000256" key="7">
    <source>
        <dbReference type="ARBA" id="ARBA00023069"/>
    </source>
</evidence>
<keyword evidence="7" id="KW-0969">Cilium</keyword>
<dbReference type="GO" id="GO:0032880">
    <property type="term" value="P:regulation of protein localization"/>
    <property type="evidence" value="ECO:0007669"/>
    <property type="project" value="TreeGrafter"/>
</dbReference>
<keyword evidence="4" id="KW-1003">Cell membrane</keyword>
<comment type="caution">
    <text evidence="13">The sequence shown here is derived from an EMBL/GenBank/DDBJ whole genome shotgun (WGS) entry which is preliminary data.</text>
</comment>
<dbReference type="InterPro" id="IPR019306">
    <property type="entry name" value="TMEM231"/>
</dbReference>
<evidence type="ECO:0000256" key="3">
    <source>
        <dbReference type="ARBA" id="ARBA00015087"/>
    </source>
</evidence>
<evidence type="ECO:0000256" key="11">
    <source>
        <dbReference type="ARBA" id="ARBA00024803"/>
    </source>
</evidence>
<evidence type="ECO:0000256" key="1">
    <source>
        <dbReference type="ARBA" id="ARBA00004272"/>
    </source>
</evidence>
<dbReference type="Proteomes" id="UP000324800">
    <property type="component" value="Unassembled WGS sequence"/>
</dbReference>
<reference evidence="13 14" key="1">
    <citation type="submission" date="2019-03" db="EMBL/GenBank/DDBJ databases">
        <title>Single cell metagenomics reveals metabolic interactions within the superorganism composed of flagellate Streblomastix strix and complex community of Bacteroidetes bacteria on its surface.</title>
        <authorList>
            <person name="Treitli S.C."/>
            <person name="Kolisko M."/>
            <person name="Husnik F."/>
            <person name="Keeling P."/>
            <person name="Hampl V."/>
        </authorList>
    </citation>
    <scope>NUCLEOTIDE SEQUENCE [LARGE SCALE GENOMIC DNA]</scope>
    <source>
        <strain evidence="13">ST1C</strain>
    </source>
</reference>
<dbReference type="PANTHER" id="PTHR14605:SF1">
    <property type="entry name" value="TRANSMEMBRANE PROTEIN 231"/>
    <property type="match status" value="1"/>
</dbReference>
<name>A0A5J4UNT3_9EUKA</name>
<dbReference type="AlphaFoldDB" id="A0A5J4UNT3"/>
<gene>
    <name evidence="13" type="ORF">EZS28_032832</name>
</gene>
<sequence>MNVQAYRRVLYRRFYSYWFSYASVVNLIFRVAEVVLPFVFCFFLQVVWTREAIYTEQPNVLITSKYIVDFQNQAGDTLFDSSISSSSLQLSDMVQYSQIDEVPLDYNRNGRTDKLKLTVKSCFDNPEYISSARLMYFPRVEIYV</sequence>
<evidence type="ECO:0000256" key="4">
    <source>
        <dbReference type="ARBA" id="ARBA00022475"/>
    </source>
</evidence>
<feature type="transmembrane region" description="Helical" evidence="12">
    <location>
        <begin position="21"/>
        <end position="48"/>
    </location>
</feature>
<protein>
    <recommendedName>
        <fullName evidence="3">Transmembrane protein 231</fullName>
    </recommendedName>
</protein>
<dbReference type="Pfam" id="PF10149">
    <property type="entry name" value="TM231"/>
    <property type="match status" value="1"/>
</dbReference>
<dbReference type="GO" id="GO:0060271">
    <property type="term" value="P:cilium assembly"/>
    <property type="evidence" value="ECO:0007669"/>
    <property type="project" value="TreeGrafter"/>
</dbReference>
<keyword evidence="6 12" id="KW-1133">Transmembrane helix</keyword>
<evidence type="ECO:0000256" key="12">
    <source>
        <dbReference type="SAM" id="Phobius"/>
    </source>
</evidence>
<keyword evidence="10" id="KW-0966">Cell projection</keyword>
<comment type="similarity">
    <text evidence="2">Belongs to the TMEM231 family.</text>
</comment>
<accession>A0A5J4UNT3</accession>
<evidence type="ECO:0000313" key="13">
    <source>
        <dbReference type="EMBL" id="KAA6371640.1"/>
    </source>
</evidence>
<comment type="subcellular location">
    <subcellularLocation>
        <location evidence="1">Cell projection</location>
        <location evidence="1">Cilium membrane</location>
        <topology evidence="1">Multi-pass membrane protein</topology>
    </subcellularLocation>
</comment>
<keyword evidence="8 12" id="KW-0472">Membrane</keyword>
<keyword evidence="9" id="KW-0325">Glycoprotein</keyword>
<proteinExistence type="inferred from homology"/>